<evidence type="ECO:0000313" key="2">
    <source>
        <dbReference type="Proteomes" id="UP000640489"/>
    </source>
</evidence>
<dbReference type="RefSeq" id="WP_194706778.1">
    <property type="nucleotide sequence ID" value="NZ_JADKPN010000005.1"/>
</dbReference>
<keyword evidence="2" id="KW-1185">Reference proteome</keyword>
<name>A0A930VFF4_9ACTN</name>
<dbReference type="EMBL" id="JADKPN010000005">
    <property type="protein sequence ID" value="MBF4763596.1"/>
    <property type="molecule type" value="Genomic_DNA"/>
</dbReference>
<reference evidence="1" key="1">
    <citation type="submission" date="2020-11" db="EMBL/GenBank/DDBJ databases">
        <title>Nocardioides sp. nov., isolated from Soil of Cynanchum wilfordii Hemsley rhizosphere.</title>
        <authorList>
            <person name="Lee J.-S."/>
            <person name="Suh M.K."/>
            <person name="Kim J.-S."/>
        </authorList>
    </citation>
    <scope>NUCLEOTIDE SEQUENCE</scope>
    <source>
        <strain evidence="1">KCTC 19275</strain>
    </source>
</reference>
<proteinExistence type="predicted"/>
<dbReference type="AlphaFoldDB" id="A0A930VFF4"/>
<accession>A0A930VFF4</accession>
<dbReference type="Proteomes" id="UP000640489">
    <property type="component" value="Unassembled WGS sequence"/>
</dbReference>
<organism evidence="1 2">
    <name type="scientific">Nocardioides islandensis</name>
    <dbReference type="NCBI Taxonomy" id="433663"/>
    <lineage>
        <taxon>Bacteria</taxon>
        <taxon>Bacillati</taxon>
        <taxon>Actinomycetota</taxon>
        <taxon>Actinomycetes</taxon>
        <taxon>Propionibacteriales</taxon>
        <taxon>Nocardioidaceae</taxon>
        <taxon>Nocardioides</taxon>
    </lineage>
</organism>
<dbReference type="InterPro" id="IPR019198">
    <property type="entry name" value="Beta_propeller_containing"/>
</dbReference>
<sequence length="634" mass="66571">MHVVPRTALTVAAVGAAFVVGSATGSGSPERVGGGTPLRLVNADLRPAESCDALLRWYVDHGVDRVTPWGWDITRIYTLEDSAAAPGDARTLTAPAAAPVPSAANASGTGTNVQETGVDEPDIVKTDGRRLVRIGPGGDLVVYDVAGSEPVLLGSLSLPGFDYPELLLAGDRVVVVGHASGIAQDRIGQGTRVEVVDITDPSVPSVVRTSTYDSAYVTARQHGDVVRLVISVALPQLDFVEPGMLPSGRASEEAALRRNQDVVRASTIDDWLPHVTTEDADGVVTTSRAADCGDVSIPSHDAGLGTVAVVGFDVASPQDTDVTAVTTPSETVYMSLDHLYLASSAYRLGWQACCWDVPRLPTPSSPDGSAGDDGTTYLYDFDLDGTATTYAASGSVAGTIADRWSMDESGGVLRIAVGPTTRADLGNAVVTLSRSGSDLVERGRVDGLGVGEQVKAMRWFDGLAVMVTFRQTDPFYAIDLTDPAAPRLLGVLKIPGYSSYLHPLGDHRMIGIGSAADQETGIVSGAKASLFDVHDVTAPRELDTVDYGPGTMAQAEYDPRQFTWLPDSRTALTVVASGYDGTAYVSVLHVDDSTMSTTNVPLPYRDDISRVRLVPLPDGRVLLSTASSVSSFAL</sequence>
<protein>
    <submittedName>
        <fullName evidence="1">Beta-propeller domain-containing protein</fullName>
    </submittedName>
</protein>
<dbReference type="Pfam" id="PF09826">
    <property type="entry name" value="Beta_propel"/>
    <property type="match status" value="1"/>
</dbReference>
<evidence type="ECO:0000313" key="1">
    <source>
        <dbReference type="EMBL" id="MBF4763596.1"/>
    </source>
</evidence>
<gene>
    <name evidence="1" type="ORF">ISU07_10700</name>
</gene>
<comment type="caution">
    <text evidence="1">The sequence shown here is derived from an EMBL/GenBank/DDBJ whole genome shotgun (WGS) entry which is preliminary data.</text>
</comment>